<reference evidence="3 4" key="1">
    <citation type="submission" date="2021-01" db="EMBL/GenBank/DDBJ databases">
        <title>Genomic Encyclopedia of Type Strains, Phase IV (KMG-IV): sequencing the most valuable type-strain genomes for metagenomic binning, comparative biology and taxonomic classification.</title>
        <authorList>
            <person name="Goeker M."/>
        </authorList>
    </citation>
    <scope>NUCLEOTIDE SEQUENCE [LARGE SCALE GENOMIC DNA]</scope>
    <source>
        <strain evidence="3 4">DSM 23711</strain>
    </source>
</reference>
<organism evidence="3 4">
    <name type="scientific">Aquibacillus albus</name>
    <dbReference type="NCBI Taxonomy" id="1168171"/>
    <lineage>
        <taxon>Bacteria</taxon>
        <taxon>Bacillati</taxon>
        <taxon>Bacillota</taxon>
        <taxon>Bacilli</taxon>
        <taxon>Bacillales</taxon>
        <taxon>Bacillaceae</taxon>
        <taxon>Aquibacillus</taxon>
    </lineage>
</organism>
<accession>A0ABS2MYU3</accession>
<feature type="signal peptide" evidence="2">
    <location>
        <begin position="1"/>
        <end position="26"/>
    </location>
</feature>
<dbReference type="InterPro" id="IPR019076">
    <property type="entry name" value="Spore_lipoprot_YhcN/YlaJ-like"/>
</dbReference>
<name>A0ABS2MYU3_9BACI</name>
<dbReference type="RefSeq" id="WP_239584239.1">
    <property type="nucleotide sequence ID" value="NZ_JAFBDR010000006.1"/>
</dbReference>
<feature type="compositionally biased region" description="Acidic residues" evidence="1">
    <location>
        <begin position="183"/>
        <end position="198"/>
    </location>
</feature>
<comment type="caution">
    <text evidence="3">The sequence shown here is derived from an EMBL/GenBank/DDBJ whole genome shotgun (WGS) entry which is preliminary data.</text>
</comment>
<feature type="chain" id="PRO_5047093408" description="Sporulation protein" evidence="2">
    <location>
        <begin position="27"/>
        <end position="210"/>
    </location>
</feature>
<evidence type="ECO:0008006" key="5">
    <source>
        <dbReference type="Google" id="ProtNLM"/>
    </source>
</evidence>
<protein>
    <recommendedName>
        <fullName evidence="5">Sporulation protein</fullName>
    </recommendedName>
</protein>
<gene>
    <name evidence="3" type="ORF">JOC48_001448</name>
</gene>
<evidence type="ECO:0000256" key="1">
    <source>
        <dbReference type="SAM" id="MobiDB-lite"/>
    </source>
</evidence>
<dbReference type="PROSITE" id="PS51257">
    <property type="entry name" value="PROKAR_LIPOPROTEIN"/>
    <property type="match status" value="1"/>
</dbReference>
<dbReference type="Pfam" id="PF09580">
    <property type="entry name" value="Spore_YhcN_YlaJ"/>
    <property type="match status" value="1"/>
</dbReference>
<sequence>MFEKNFMFAVLFIVILVSGCATNDQAGDALDRTIDGENEFDQFQEPERDDELSSKLGYVHYNKDELEMDNENNHYVAMDRNKMADMITRLIIRTDNFEEVATLVTDEEVLIAYEKPENMDREEAATVAKKTALSTLPRFYHVYVSDQPTTFRDIQSLQNSNTANNNYENTLQSIIDDMKETPQGEEIDDSNETYDNEDNQNNYETKNRMD</sequence>
<keyword evidence="4" id="KW-1185">Reference proteome</keyword>
<feature type="region of interest" description="Disordered" evidence="1">
    <location>
        <begin position="179"/>
        <end position="210"/>
    </location>
</feature>
<evidence type="ECO:0000313" key="4">
    <source>
        <dbReference type="Proteomes" id="UP001296943"/>
    </source>
</evidence>
<dbReference type="EMBL" id="JAFBDR010000006">
    <property type="protein sequence ID" value="MBM7570968.1"/>
    <property type="molecule type" value="Genomic_DNA"/>
</dbReference>
<evidence type="ECO:0000256" key="2">
    <source>
        <dbReference type="SAM" id="SignalP"/>
    </source>
</evidence>
<dbReference type="Proteomes" id="UP001296943">
    <property type="component" value="Unassembled WGS sequence"/>
</dbReference>
<proteinExistence type="predicted"/>
<evidence type="ECO:0000313" key="3">
    <source>
        <dbReference type="EMBL" id="MBM7570968.1"/>
    </source>
</evidence>
<keyword evidence="2" id="KW-0732">Signal</keyword>